<dbReference type="GO" id="GO:0047746">
    <property type="term" value="F:chlorophyllase activity"/>
    <property type="evidence" value="ECO:0007669"/>
    <property type="project" value="TreeGrafter"/>
</dbReference>
<feature type="chain" id="PRO_5043585144" description="Alpha/beta hydrolase" evidence="1">
    <location>
        <begin position="28"/>
        <end position="255"/>
    </location>
</feature>
<name>A0AAV4ZBP9_9HYPH</name>
<evidence type="ECO:0000256" key="1">
    <source>
        <dbReference type="SAM" id="SignalP"/>
    </source>
</evidence>
<comment type="caution">
    <text evidence="2">The sequence shown here is derived from an EMBL/GenBank/DDBJ whole genome shotgun (WGS) entry which is preliminary data.</text>
</comment>
<dbReference type="GO" id="GO:0015996">
    <property type="term" value="P:chlorophyll catabolic process"/>
    <property type="evidence" value="ECO:0007669"/>
    <property type="project" value="TreeGrafter"/>
</dbReference>
<dbReference type="Proteomes" id="UP001055307">
    <property type="component" value="Unassembled WGS sequence"/>
</dbReference>
<proteinExistence type="predicted"/>
<dbReference type="InterPro" id="IPR029058">
    <property type="entry name" value="AB_hydrolase_fold"/>
</dbReference>
<evidence type="ECO:0000313" key="2">
    <source>
        <dbReference type="EMBL" id="GJD41405.1"/>
    </source>
</evidence>
<evidence type="ECO:0008006" key="4">
    <source>
        <dbReference type="Google" id="ProtNLM"/>
    </source>
</evidence>
<reference evidence="2" key="2">
    <citation type="submission" date="2021-08" db="EMBL/GenBank/DDBJ databases">
        <authorList>
            <person name="Tani A."/>
            <person name="Ola A."/>
            <person name="Ogura Y."/>
            <person name="Katsura K."/>
            <person name="Hayashi T."/>
        </authorList>
    </citation>
    <scope>NUCLEOTIDE SEQUENCE</scope>
    <source>
        <strain evidence="2">DSM 21893</strain>
    </source>
</reference>
<gene>
    <name evidence="2" type="ORF">OICFNHDK_3888</name>
</gene>
<accession>A0AAV4ZBP9</accession>
<feature type="signal peptide" evidence="1">
    <location>
        <begin position="1"/>
        <end position="27"/>
    </location>
</feature>
<protein>
    <recommendedName>
        <fullName evidence="4">Alpha/beta hydrolase</fullName>
    </recommendedName>
</protein>
<reference evidence="2" key="1">
    <citation type="journal article" date="2016" name="Front. Microbiol.">
        <title>Genome Sequence of the Piezophilic, Mesophilic Sulfate-Reducing Bacterium Desulfovibrio indicus J2T.</title>
        <authorList>
            <person name="Cao J."/>
            <person name="Maignien L."/>
            <person name="Shao Z."/>
            <person name="Alain K."/>
            <person name="Jebbar M."/>
        </authorList>
    </citation>
    <scope>NUCLEOTIDE SEQUENCE</scope>
    <source>
        <strain evidence="2">DSM 21893</strain>
    </source>
</reference>
<dbReference type="EMBL" id="BPQF01000022">
    <property type="protein sequence ID" value="GJD41405.1"/>
    <property type="molecule type" value="Genomic_DNA"/>
</dbReference>
<dbReference type="SUPFAM" id="SSF53474">
    <property type="entry name" value="alpha/beta-Hydrolases"/>
    <property type="match status" value="1"/>
</dbReference>
<dbReference type="Gene3D" id="3.40.50.1820">
    <property type="entry name" value="alpha/beta hydrolase"/>
    <property type="match status" value="1"/>
</dbReference>
<dbReference type="PANTHER" id="PTHR33428">
    <property type="entry name" value="CHLOROPHYLLASE-2, CHLOROPLASTIC"/>
    <property type="match status" value="1"/>
</dbReference>
<evidence type="ECO:0000313" key="3">
    <source>
        <dbReference type="Proteomes" id="UP001055307"/>
    </source>
</evidence>
<keyword evidence="3" id="KW-1185">Reference proteome</keyword>
<organism evidence="2 3">
    <name type="scientific">Methylobacterium bullatum</name>
    <dbReference type="NCBI Taxonomy" id="570505"/>
    <lineage>
        <taxon>Bacteria</taxon>
        <taxon>Pseudomonadati</taxon>
        <taxon>Pseudomonadota</taxon>
        <taxon>Alphaproteobacteria</taxon>
        <taxon>Hyphomicrobiales</taxon>
        <taxon>Methylobacteriaceae</taxon>
        <taxon>Methylobacterium</taxon>
    </lineage>
</organism>
<keyword evidence="1" id="KW-0732">Signal</keyword>
<dbReference type="AlphaFoldDB" id="A0AAV4ZBP9"/>
<sequence>MSLKSLLRSAVFTLASACAALPTVVEAADGPFAVTTGSYRFAGRDEPLVASDRKVDLWAEVYRPTTLSDGPLPVAVFLHGNHGTCGTFDKELQVRVDYGSSYTQTGKCEAGEVVVPNHLGYEYLAKELASWGYIVVSINANRGITSAAGIPGDAGLNLMRGRLVLRHLALLSDWTRGTGQIPPPATLNFNPRGTMDLSQVGMMGHSRGGEGVRAALKQFRDEGSPFPALINGLSIKSIFEIGPVDSLLPPLSVVR</sequence>
<dbReference type="PANTHER" id="PTHR33428:SF2">
    <property type="entry name" value="CHLOROPHYLLASE-2"/>
    <property type="match status" value="1"/>
</dbReference>